<dbReference type="SUPFAM" id="SSF52833">
    <property type="entry name" value="Thioredoxin-like"/>
    <property type="match status" value="1"/>
</dbReference>
<sequence length="274" mass="31580">MTDFYTHSNSDISSKTIVLHFWRPTCVECITDITYLKSIHGWLKRFAELVGVVVPNPIFSYDRAMIMDSVSRYAIKYRVATVESFFFEWLSVKSCHTLVIVDQEGRVLYSQSGGGGYYWFETALRDILGARSSPSSDSVVKQLEDIERANSLGPFCSDWWAAQKPWRSFSVSGEYVLNDYSVHVNRGSIDFKYRGRRLYAFIEPLQHSELIEVRLNKHPLRSHLMGDDVIKKGERSFIKLDTPRLYSVVDGGWGEYHLTLAFEEPCNVYALNVR</sequence>
<evidence type="ECO:0000313" key="2">
    <source>
        <dbReference type="Proteomes" id="UP000241284"/>
    </source>
</evidence>
<dbReference type="Proteomes" id="UP000241284">
    <property type="component" value="Unassembled WGS sequence"/>
</dbReference>
<dbReference type="InterPro" id="IPR036249">
    <property type="entry name" value="Thioredoxin-like_sf"/>
</dbReference>
<name>A0A2R6BE32_9ARCH</name>
<dbReference type="EMBL" id="NEXH01000001">
    <property type="protein sequence ID" value="PSN96708.1"/>
    <property type="molecule type" value="Genomic_DNA"/>
</dbReference>
<evidence type="ECO:0000313" key="1">
    <source>
        <dbReference type="EMBL" id="PSN96708.1"/>
    </source>
</evidence>
<evidence type="ECO:0008006" key="3">
    <source>
        <dbReference type="Google" id="ProtNLM"/>
    </source>
</evidence>
<accession>A0A2R6BE32</accession>
<comment type="caution">
    <text evidence="1">The sequence shown here is derived from an EMBL/GenBank/DDBJ whole genome shotgun (WGS) entry which is preliminary data.</text>
</comment>
<dbReference type="AlphaFoldDB" id="A0A2R6BE32"/>
<protein>
    <recommendedName>
        <fullName evidence="3">Thioredoxin domain-containing protein</fullName>
    </recommendedName>
</protein>
<reference evidence="1 2" key="1">
    <citation type="submission" date="2017-04" db="EMBL/GenBank/DDBJ databases">
        <title>Novel microbial lineages endemic to geothermal iron-oxide mats fill important gaps in the evolutionary history of Archaea.</title>
        <authorList>
            <person name="Jay Z.J."/>
            <person name="Beam J.P."/>
            <person name="Dlakic M."/>
            <person name="Rusch D.B."/>
            <person name="Kozubal M.A."/>
            <person name="Inskeep W.P."/>
        </authorList>
    </citation>
    <scope>NUCLEOTIDE SEQUENCE [LARGE SCALE GENOMIC DNA]</scope>
    <source>
        <strain evidence="1">ECH_B_2</strain>
    </source>
</reference>
<dbReference type="Gene3D" id="3.40.30.10">
    <property type="entry name" value="Glutaredoxin"/>
    <property type="match status" value="1"/>
</dbReference>
<proteinExistence type="predicted"/>
<organism evidence="1 2">
    <name type="scientific">Candidatus Marsarchaeota G2 archaeon ECH_B_2</name>
    <dbReference type="NCBI Taxonomy" id="1978160"/>
    <lineage>
        <taxon>Archaea</taxon>
        <taxon>Candidatus Marsarchaeota</taxon>
        <taxon>Candidatus Marsarchaeota group 2</taxon>
    </lineage>
</organism>
<gene>
    <name evidence="1" type="ORF">B9Q06_00760</name>
</gene>